<evidence type="ECO:0000259" key="3">
    <source>
        <dbReference type="Pfam" id="PF24346"/>
    </source>
</evidence>
<dbReference type="Proteomes" id="UP000050488">
    <property type="component" value="Unassembled WGS sequence"/>
</dbReference>
<feature type="region of interest" description="Disordered" evidence="1">
    <location>
        <begin position="1"/>
        <end position="47"/>
    </location>
</feature>
<feature type="region of interest" description="Disordered" evidence="1">
    <location>
        <begin position="305"/>
        <end position="377"/>
    </location>
</feature>
<feature type="compositionally biased region" description="Basic and acidic residues" evidence="1">
    <location>
        <begin position="738"/>
        <end position="774"/>
    </location>
</feature>
<dbReference type="EMBL" id="LKEV01000004">
    <property type="protein sequence ID" value="KQB86097.1"/>
    <property type="molecule type" value="Genomic_DNA"/>
</dbReference>
<feature type="compositionally biased region" description="Basic and acidic residues" evidence="1">
    <location>
        <begin position="330"/>
        <end position="341"/>
    </location>
</feature>
<dbReference type="Pfam" id="PF24346">
    <property type="entry name" value="DUF7507"/>
    <property type="match status" value="1"/>
</dbReference>
<reference evidence="4 5" key="1">
    <citation type="submission" date="2015-10" db="EMBL/GenBank/DDBJ databases">
        <title>Corynebacteirum lowii and Corynebacterium oculi species nova, derived from human clinical disease and and emended description of Corynebacterium mastiditis.</title>
        <authorList>
            <person name="Bernard K."/>
            <person name="Pacheco A.L."/>
            <person name="Mcdougall C."/>
            <person name="Burtx T."/>
            <person name="Weibe D."/>
            <person name="Tyler S."/>
            <person name="Olson A.B."/>
            <person name="Cnockaert M."/>
            <person name="Eguchi H."/>
            <person name="Kuwahara T."/>
            <person name="Nakayama-Imaohji H."/>
            <person name="Boudewijins M."/>
            <person name="Van Hoecke F."/>
            <person name="Bernier A.-M."/>
            <person name="Vandamme P."/>
        </authorList>
    </citation>
    <scope>NUCLEOTIDE SEQUENCE [LARGE SCALE GENOMIC DNA]</scope>
    <source>
        <strain evidence="4 5">NML 130206</strain>
    </source>
</reference>
<dbReference type="STRING" id="1544413.Clow_01450"/>
<feature type="compositionally biased region" description="Basic and acidic residues" evidence="1">
    <location>
        <begin position="570"/>
        <end position="593"/>
    </location>
</feature>
<feature type="compositionally biased region" description="Basic and acidic residues" evidence="1">
    <location>
        <begin position="463"/>
        <end position="475"/>
    </location>
</feature>
<feature type="domain" description="T-Q ester bond containing" evidence="2">
    <location>
        <begin position="370"/>
        <end position="514"/>
    </location>
</feature>
<feature type="compositionally biased region" description="Basic and acidic residues" evidence="1">
    <location>
        <begin position="703"/>
        <end position="718"/>
    </location>
</feature>
<name>A0A0Q0YUS3_9CORY</name>
<dbReference type="PATRIC" id="fig|1544413.3.peg.1453"/>
<feature type="region of interest" description="Disordered" evidence="1">
    <location>
        <begin position="463"/>
        <end position="610"/>
    </location>
</feature>
<feature type="region of interest" description="Disordered" evidence="1">
    <location>
        <begin position="673"/>
        <end position="796"/>
    </location>
</feature>
<dbReference type="Gene3D" id="2.60.40.3930">
    <property type="match status" value="2"/>
</dbReference>
<evidence type="ECO:0000259" key="2">
    <source>
        <dbReference type="Pfam" id="PF18202"/>
    </source>
</evidence>
<keyword evidence="5" id="KW-1185">Reference proteome</keyword>
<feature type="compositionally biased region" description="Basic and acidic residues" evidence="1">
    <location>
        <begin position="351"/>
        <end position="360"/>
    </location>
</feature>
<dbReference type="AlphaFoldDB" id="A0A0Q0YUS3"/>
<feature type="compositionally biased region" description="Low complexity" evidence="1">
    <location>
        <begin position="21"/>
        <end position="35"/>
    </location>
</feature>
<evidence type="ECO:0000313" key="5">
    <source>
        <dbReference type="Proteomes" id="UP000050488"/>
    </source>
</evidence>
<organism evidence="4 5">
    <name type="scientific">Corynebacterium lowii</name>
    <dbReference type="NCBI Taxonomy" id="1544413"/>
    <lineage>
        <taxon>Bacteria</taxon>
        <taxon>Bacillati</taxon>
        <taxon>Actinomycetota</taxon>
        <taxon>Actinomycetes</taxon>
        <taxon>Mycobacteriales</taxon>
        <taxon>Corynebacteriaceae</taxon>
        <taxon>Corynebacterium</taxon>
    </lineage>
</organism>
<feature type="region of interest" description="Disordered" evidence="1">
    <location>
        <begin position="134"/>
        <end position="176"/>
    </location>
</feature>
<feature type="compositionally biased region" description="Acidic residues" evidence="1">
    <location>
        <begin position="601"/>
        <end position="610"/>
    </location>
</feature>
<feature type="compositionally biased region" description="Basic and acidic residues" evidence="1">
    <location>
        <begin position="513"/>
        <end position="524"/>
    </location>
</feature>
<feature type="compositionally biased region" description="Basic and acidic residues" evidence="1">
    <location>
        <begin position="673"/>
        <end position="682"/>
    </location>
</feature>
<protein>
    <recommendedName>
        <fullName evidence="6">T-Q ester bond containing domain-containing protein</fullName>
    </recommendedName>
</protein>
<feature type="compositionally biased region" description="Basic and acidic residues" evidence="1">
    <location>
        <begin position="142"/>
        <end position="151"/>
    </location>
</feature>
<feature type="domain" description="T-Q ester bond containing" evidence="2">
    <location>
        <begin position="43"/>
        <end position="174"/>
    </location>
</feature>
<feature type="domain" description="DUF7507" evidence="3">
    <location>
        <begin position="587"/>
        <end position="684"/>
    </location>
</feature>
<evidence type="ECO:0000256" key="1">
    <source>
        <dbReference type="SAM" id="MobiDB-lite"/>
    </source>
</evidence>
<dbReference type="InterPro" id="IPR055354">
    <property type="entry name" value="DUF7507"/>
</dbReference>
<dbReference type="Pfam" id="PF18202">
    <property type="entry name" value="TQ"/>
    <property type="match status" value="2"/>
</dbReference>
<comment type="caution">
    <text evidence="4">The sequence shown here is derived from an EMBL/GenBank/DDBJ whole genome shotgun (WGS) entry which is preliminary data.</text>
</comment>
<dbReference type="InterPro" id="IPR041100">
    <property type="entry name" value="TQ"/>
</dbReference>
<gene>
    <name evidence="4" type="ORF">Clow_01450</name>
</gene>
<accession>A0A0Q0YUS3</accession>
<evidence type="ECO:0008006" key="6">
    <source>
        <dbReference type="Google" id="ProtNLM"/>
    </source>
</evidence>
<dbReference type="NCBIfam" id="NF033903">
    <property type="entry name" value="VaFE_rpt"/>
    <property type="match status" value="2"/>
</dbReference>
<evidence type="ECO:0000313" key="4">
    <source>
        <dbReference type="EMBL" id="KQB86097.1"/>
    </source>
</evidence>
<sequence length="815" mass="85917">MIPIDQPGVAVEPKPEEPKTEVPTSDTPTTSVTTERPAPKSPVIGTSADFADGAKRVVAGATVNDTVTYKDLVPGKKYKLSAELVDKADGKTVVGTGSVEFTASESGDGEVVVPIVVNDDVKAPVESAVAFETLTSQDAEAQENRAEKLTDGSKPSGEVIADHKDPNDDAQTVTSEPVKTADVKLKKYIGAKAENADSLSVAEAEALNDSQTVEQAHKAGKADEDLTVAFVVENTGALDLKDLQLSDAAIKEAFKNAVDGTEAGVDDETPQVSNIRAVDAEKQKLLKSGEKMVFVGDLKAPAAGKLHADKADVAGVPVDDEGEPTAYTPVDDKGQPQKDEQGNPVVNEPEEPVKSDEDQAHATTPESLEPSLETVAEFDGDAEAVKPGVTVNDTVSYKDLVPGKQYTLDAQLVDKADGKTVVGEGSVTFTPESASGEQVVPIKVDDGVTEPVAAAVAFETLSSKDEDALAQRASDEVLDGEPAHGGIVELPKSVTREAVVAVHHDIEDEDQTVESKETKNEKPSEATATAEENPVKPQTPSDESSEEPTDTEPKPVPSPTSAISSTPEPTPEKVELETPEPEAPKTPKLELKKYINGNDSQEWDAAEELEPGEKAEVTFVVKNTGNVDLKDVVLSDETVEGVGDVTGIAPEKIDLLKVGASETFTGELVLPESDVKHKDVAKAEGVPVDESGKEIPWVDEDGVEHKPGEKVVSNDDPAHAVTPKPGESVKPKPAGKPEPGKPAEQPKPESPKAKSESKDSVSKTVLDKKRERNSVEVIEGEPDVGTPVAPKTPRRSIKAIPSGSLVWDESLPAHI</sequence>
<proteinExistence type="predicted"/>